<proteinExistence type="predicted"/>
<sequence>MVLKYTTYAYMYVFSFQITLSTDLKSLY</sequence>
<reference evidence="1" key="1">
    <citation type="submission" date="2014-09" db="EMBL/GenBank/DDBJ databases">
        <authorList>
            <person name="Magalhaes I.L.F."/>
            <person name="Oliveira U."/>
            <person name="Santos F.R."/>
            <person name="Vidigal T.H.D.A."/>
            <person name="Brescovit A.D."/>
            <person name="Santos A.J."/>
        </authorList>
    </citation>
    <scope>NUCLEOTIDE SEQUENCE</scope>
    <source>
        <tissue evidence="1">Shoot tissue taken approximately 20 cm above the soil surface</tissue>
    </source>
</reference>
<accession>A0A0A8Y8R0</accession>
<name>A0A0A8Y8R0_ARUDO</name>
<dbReference type="AlphaFoldDB" id="A0A0A8Y8R0"/>
<evidence type="ECO:0000313" key="1">
    <source>
        <dbReference type="EMBL" id="JAD22164.1"/>
    </source>
</evidence>
<dbReference type="EMBL" id="GBRH01275731">
    <property type="protein sequence ID" value="JAD22164.1"/>
    <property type="molecule type" value="Transcribed_RNA"/>
</dbReference>
<reference evidence="1" key="2">
    <citation type="journal article" date="2015" name="Data Brief">
        <title>Shoot transcriptome of the giant reed, Arundo donax.</title>
        <authorList>
            <person name="Barrero R.A."/>
            <person name="Guerrero F.D."/>
            <person name="Moolhuijzen P."/>
            <person name="Goolsby J.A."/>
            <person name="Tidwell J."/>
            <person name="Bellgard S.E."/>
            <person name="Bellgard M.I."/>
        </authorList>
    </citation>
    <scope>NUCLEOTIDE SEQUENCE</scope>
    <source>
        <tissue evidence="1">Shoot tissue taken approximately 20 cm above the soil surface</tissue>
    </source>
</reference>
<organism evidence="1">
    <name type="scientific">Arundo donax</name>
    <name type="common">Giant reed</name>
    <name type="synonym">Donax arundinaceus</name>
    <dbReference type="NCBI Taxonomy" id="35708"/>
    <lineage>
        <taxon>Eukaryota</taxon>
        <taxon>Viridiplantae</taxon>
        <taxon>Streptophyta</taxon>
        <taxon>Embryophyta</taxon>
        <taxon>Tracheophyta</taxon>
        <taxon>Spermatophyta</taxon>
        <taxon>Magnoliopsida</taxon>
        <taxon>Liliopsida</taxon>
        <taxon>Poales</taxon>
        <taxon>Poaceae</taxon>
        <taxon>PACMAD clade</taxon>
        <taxon>Arundinoideae</taxon>
        <taxon>Arundineae</taxon>
        <taxon>Arundo</taxon>
    </lineage>
</organism>
<protein>
    <submittedName>
        <fullName evidence="1">Uncharacterized protein</fullName>
    </submittedName>
</protein>